<proteinExistence type="predicted"/>
<evidence type="ECO:0000313" key="1">
    <source>
        <dbReference type="EMBL" id="AHY25033.1"/>
    </source>
</evidence>
<evidence type="ECO:0000313" key="2">
    <source>
        <dbReference type="Proteomes" id="UP000030739"/>
    </source>
</evidence>
<accession>A0A0A0Q0J6</accession>
<protein>
    <submittedName>
        <fullName evidence="1">Uncharacterized protein</fullName>
    </submittedName>
</protein>
<sequence>MNVKIYFNCHNGLRPYSDFISNKRDIGYKLCKEFGPTLKPILLKGSKSPIFPLPDFIEAKMDIDKFLELFNRSNVNMSINKEYISTRLKYEIHLVVPGYKEEWL</sequence>
<reference evidence="1 2" key="1">
    <citation type="journal article" date="2015" name="Plant Pathol. J.">
        <title>Isolation and Genomic Characterization of the T4-Like Bacteriophage PM2 Infecting Pectobacterium carotovorum subsp. carotovorum.</title>
        <authorList>
            <person name="Lim J.A."/>
            <person name="Lee D.H."/>
            <person name="Heu S."/>
        </authorList>
    </citation>
    <scope>NUCLEOTIDE SEQUENCE [LARGE SCALE GENOMIC DNA]</scope>
</reference>
<keyword evidence="2" id="KW-1185">Reference proteome</keyword>
<dbReference type="OrthoDB" id="36004at10239"/>
<dbReference type="Proteomes" id="UP000030739">
    <property type="component" value="Segment"/>
</dbReference>
<dbReference type="RefSeq" id="YP_009211492.1">
    <property type="nucleotide sequence ID" value="NC_028940.1"/>
</dbReference>
<organism evidence="1 2">
    <name type="scientific">Pectobacterium bacteriophage PM2</name>
    <dbReference type="NCBI Taxonomy" id="1429794"/>
    <lineage>
        <taxon>Viruses</taxon>
        <taxon>Duplodnaviria</taxon>
        <taxon>Heunggongvirae</taxon>
        <taxon>Uroviricota</taxon>
        <taxon>Caudoviricetes</taxon>
        <taxon>Pantevenvirales</taxon>
        <taxon>Straboviridae</taxon>
        <taxon>Tevenvirinae</taxon>
        <taxon>Mosugukvirus</taxon>
        <taxon>Mosugukvirus pm2</taxon>
    </lineage>
</organism>
<name>A0A0A0Q0J6_9CAUD</name>
<dbReference type="EMBL" id="KF835987">
    <property type="protein sequence ID" value="AHY25033.1"/>
    <property type="molecule type" value="Genomic_DNA"/>
</dbReference>
<dbReference type="KEGG" id="vg:26637964"/>
<gene>
    <name evidence="1" type="ORF">PM2_071</name>
</gene>
<dbReference type="GeneID" id="26637964"/>